<protein>
    <submittedName>
        <fullName evidence="1">DUF2513 domain-containing protein</fullName>
    </submittedName>
</protein>
<name>A0ABV1SAJ9_BACAB</name>
<sequence>MKLNHEIVRNVLLTVEEHIGDRQKVDVNALAKYPLLKEYDIQDINYTVRKLKEANFLNVTITGSKQMEWIEIESLTFQGHEFLENIKGSKVWSETKNKVAKLGSASLTILADVASTVIKKHLNLE</sequence>
<dbReference type="InterPro" id="IPR019650">
    <property type="entry name" value="DUF2513"/>
</dbReference>
<dbReference type="Pfam" id="PF10711">
    <property type="entry name" value="DUF2513"/>
    <property type="match status" value="1"/>
</dbReference>
<gene>
    <name evidence="1" type="ORF">ABQG71_20600</name>
</gene>
<keyword evidence="2" id="KW-1185">Reference proteome</keyword>
<evidence type="ECO:0000313" key="2">
    <source>
        <dbReference type="Proteomes" id="UP001467674"/>
    </source>
</evidence>
<evidence type="ECO:0000313" key="1">
    <source>
        <dbReference type="EMBL" id="MER3123562.1"/>
    </source>
</evidence>
<comment type="caution">
    <text evidence="1">The sequence shown here is derived from an EMBL/GenBank/DDBJ whole genome shotgun (WGS) entry which is preliminary data.</text>
</comment>
<dbReference type="Proteomes" id="UP001467674">
    <property type="component" value="Unassembled WGS sequence"/>
</dbReference>
<dbReference type="EMBL" id="JBEOME010000019">
    <property type="protein sequence ID" value="MER3123562.1"/>
    <property type="molecule type" value="Genomic_DNA"/>
</dbReference>
<dbReference type="RefSeq" id="WP_171465413.1">
    <property type="nucleotide sequence ID" value="NZ_JBEOME010000019.1"/>
</dbReference>
<organism evidence="1 2">
    <name type="scientific">Bacillus altitudinis</name>
    <dbReference type="NCBI Taxonomy" id="293387"/>
    <lineage>
        <taxon>Bacteria</taxon>
        <taxon>Bacillati</taxon>
        <taxon>Bacillota</taxon>
        <taxon>Bacilli</taxon>
        <taxon>Bacillales</taxon>
        <taxon>Bacillaceae</taxon>
        <taxon>Bacillus</taxon>
    </lineage>
</organism>
<reference evidence="1 2" key="1">
    <citation type="submission" date="2024-06" db="EMBL/GenBank/DDBJ databases">
        <title>Construction of an artificial bacterial consortium using nitrogen cycle bacteria from Cuatro Cienegas Basin and a mangrove forest.</title>
        <authorList>
            <person name="Aguilera-Najera D."/>
            <person name="Marquez-Cianci L."/>
            <person name="Martinez-Perez E."/>
            <person name="Rosas-Barrera M."/>
            <person name="Rodriguez-Cruz U.E."/>
            <person name="Tapia-Lopez R."/>
            <person name="Eguiarte L.E."/>
            <person name="Souza-Saldivar V."/>
        </authorList>
    </citation>
    <scope>NUCLEOTIDE SEQUENCE [LARGE SCALE GENOMIC DNA]</scope>
    <source>
        <strain evidence="1 2">S14-15</strain>
    </source>
</reference>
<accession>A0ABV1SAJ9</accession>
<proteinExistence type="predicted"/>